<comment type="similarity">
    <text evidence="1">Belongs to the VPS8 family.</text>
</comment>
<organism evidence="6 7">
    <name type="scientific">Trachymyrmex cornetzi</name>
    <dbReference type="NCBI Taxonomy" id="471704"/>
    <lineage>
        <taxon>Eukaryota</taxon>
        <taxon>Metazoa</taxon>
        <taxon>Ecdysozoa</taxon>
        <taxon>Arthropoda</taxon>
        <taxon>Hexapoda</taxon>
        <taxon>Insecta</taxon>
        <taxon>Pterygota</taxon>
        <taxon>Neoptera</taxon>
        <taxon>Endopterygota</taxon>
        <taxon>Hymenoptera</taxon>
        <taxon>Apocrita</taxon>
        <taxon>Aculeata</taxon>
        <taxon>Formicoidea</taxon>
        <taxon>Formicidae</taxon>
        <taxon>Myrmicinae</taxon>
        <taxon>Trachymyrmex</taxon>
    </lineage>
</organism>
<evidence type="ECO:0000256" key="4">
    <source>
        <dbReference type="PROSITE-ProRule" id="PRU00175"/>
    </source>
</evidence>
<dbReference type="PROSITE" id="PS50089">
    <property type="entry name" value="ZF_RING_2"/>
    <property type="match status" value="1"/>
</dbReference>
<dbReference type="PANTHER" id="PTHR12616:SF8">
    <property type="entry name" value="VACUOLAR PROTEIN SORTING-ASSOCIATED PROTEIN 8 HOMOLOG"/>
    <property type="match status" value="1"/>
</dbReference>
<dbReference type="PANTHER" id="PTHR12616">
    <property type="entry name" value="VACUOLAR PROTEIN SORTING VPS41"/>
    <property type="match status" value="1"/>
</dbReference>
<dbReference type="SUPFAM" id="SSF69322">
    <property type="entry name" value="Tricorn protease domain 2"/>
    <property type="match status" value="1"/>
</dbReference>
<accession>A0A195DL23</accession>
<dbReference type="Gene3D" id="2.130.10.10">
    <property type="entry name" value="YVTN repeat-like/Quinoprotein amine dehydrogenase"/>
    <property type="match status" value="1"/>
</dbReference>
<dbReference type="Proteomes" id="UP000078492">
    <property type="component" value="Unassembled WGS sequence"/>
</dbReference>
<protein>
    <submittedName>
        <fullName evidence="6">Vacuolar protein sorting-associated protein 8 like protein</fullName>
    </submittedName>
</protein>
<dbReference type="Pfam" id="PF12816">
    <property type="entry name" value="TPR_Vps8"/>
    <property type="match status" value="1"/>
</dbReference>
<proteinExistence type="inferred from homology"/>
<dbReference type="GO" id="GO:0030897">
    <property type="term" value="C:HOPS complex"/>
    <property type="evidence" value="ECO:0007669"/>
    <property type="project" value="TreeGrafter"/>
</dbReference>
<dbReference type="STRING" id="471704.A0A195DL23"/>
<dbReference type="InterPro" id="IPR015943">
    <property type="entry name" value="WD40/YVTN_repeat-like_dom_sf"/>
</dbReference>
<evidence type="ECO:0000256" key="2">
    <source>
        <dbReference type="ARBA" id="ARBA00022771"/>
    </source>
</evidence>
<evidence type="ECO:0000313" key="6">
    <source>
        <dbReference type="EMBL" id="KYN13546.1"/>
    </source>
</evidence>
<keyword evidence="7" id="KW-1185">Reference proteome</keyword>
<sequence length="1378" mass="153227">MAENEFVLDCDECLVAEAINLDIEELDNTEYAIPIVEELPTLESILMEPDYESLSETEDDIGVSLGEKFGSSETTSIGSHLSLNSLNKSSKTAHKPYSGVILRHVILKGITSQIVSANERVNAGLASAVAAGGNMLVIGTSHGLILGFDSSQTLRWCDQETRHQGSVSALCFNHDGSRVLAGFVRGHILMLDSSNGKVLRILTDVHPLDTAVLHVKFTDSPKIALCSDSGGSVFELNFTRVIGIRGCDSRCLFSGSKGEVCTLEPLLLNHLPSHPLKNYTLVAMATLSKVIIVCVRPRMRVVLSHPLTGAAIAPPQLSWQLVIIQTADGSRVIDPVLALARDNVVYFYQVYTEIGTRVKLSPLRRMTLPYMISNLRWLNPRSLVVLDTQEKLHLLDVRAQDNLETLDMSRVGISYASSHFKGLSTGGNVSKMSRTQRSVFNATFAMALAGERACYNTVIVFGTQLLLLGTKSLHVICMRTWTERLQHLIVQKRFPEALALGLSFYQDKGKAVIGLRGSKQRRKQIARDKVCEVLVQYMDELNQCLIDENTGYDTIVLTCVDYCIQLENLDLLFGKLWDIVFESEGLKTSYLHALEAPLLDGSLQSRLPPLIAQQLVTLYDQEDKVDSLEAIVVLLNVDCLDIHQVTTICRQRGLWEALIYLQTTALGDFTAPIHQLVPALQNLLQDPLAALSRDCIKLGNAILVYTSCCLAGRGFPKDELPEGVPQKAKADILRALLSQHSSLANDMERQYPYLRTLLQFDAKGFLDVIAIAFQEPEFTSEMGLRHRQRLIDILLGIVMSNTPLTPKNIDYITLEQQFMVLIFVANEVCESTVTLEYNTLNKMIDILCIDVHMELSKDFKTERENAVLGLLHSKKLCNISDNTLLNLANRANFIRVVELLYSAREDWVAVCECIILEPLRHHDVWPWLDHLSTASLDQVISVHTSTLLTINANQFATIVATRLQNKIDAILQSLTDNVSLEYKLFGALYQIAQYKEEDVSLELTTEHLERYLALMCELEPARVVAHLHGPHGCRLDEALKIVQKWNCKDAEAVMLEKLGNYQEAFDLLLKEFENRLEMYRQDKASESETMHAAIQLAGICRRSAGNLDWMPLVEVMFRSHSENNRQKVDILNGKLLRLILESLSGTSILSNILEQILRNPSATSGTMGDIRQLLSGVLTQSRYEQTLVETTTRLVSLELHKALETSLRDAGRACGNVSITCPVCRQPLSHCSDHVVVFGCGHGYHLTCLGEPKSCYKCLNIKGWAPIATNVAHSRKKQLLPPEFLHHKDLVLRLAPSCSIPDLEGTLSAKTQHGSIGSSSSNSPVRSFATIGKTSSFGHLDLSIGDMSNDNGIPDSVRLPTCILEHFLQTCIIHMLIL</sequence>
<feature type="domain" description="RING-type" evidence="5">
    <location>
        <begin position="1221"/>
        <end position="1258"/>
    </location>
</feature>
<keyword evidence="2 4" id="KW-0863">Zinc-finger</keyword>
<dbReference type="InterPro" id="IPR025941">
    <property type="entry name" value="Vps8_central_dom"/>
</dbReference>
<dbReference type="GO" id="GO:0006623">
    <property type="term" value="P:protein targeting to vacuole"/>
    <property type="evidence" value="ECO:0007669"/>
    <property type="project" value="InterPro"/>
</dbReference>
<dbReference type="GO" id="GO:0034058">
    <property type="term" value="P:endosomal vesicle fusion"/>
    <property type="evidence" value="ECO:0007669"/>
    <property type="project" value="TreeGrafter"/>
</dbReference>
<dbReference type="GO" id="GO:0005770">
    <property type="term" value="C:late endosome"/>
    <property type="evidence" value="ECO:0007669"/>
    <property type="project" value="TreeGrafter"/>
</dbReference>
<dbReference type="Pfam" id="PF23410">
    <property type="entry name" value="Beta-prop_VPS8"/>
    <property type="match status" value="1"/>
</dbReference>
<reference evidence="6 7" key="1">
    <citation type="submission" date="2015-09" db="EMBL/GenBank/DDBJ databases">
        <title>Trachymyrmex cornetzi WGS genome.</title>
        <authorList>
            <person name="Nygaard S."/>
            <person name="Hu H."/>
            <person name="Boomsma J."/>
            <person name="Zhang G."/>
        </authorList>
    </citation>
    <scope>NUCLEOTIDE SEQUENCE [LARGE SCALE GENOMIC DNA]</scope>
    <source>
        <strain evidence="6">Tcor2-1</strain>
        <tissue evidence="6">Whole body</tissue>
    </source>
</reference>
<keyword evidence="2 4" id="KW-0479">Metal-binding</keyword>
<dbReference type="EMBL" id="KQ980762">
    <property type="protein sequence ID" value="KYN13546.1"/>
    <property type="molecule type" value="Genomic_DNA"/>
</dbReference>
<evidence type="ECO:0000259" key="5">
    <source>
        <dbReference type="PROSITE" id="PS50089"/>
    </source>
</evidence>
<evidence type="ECO:0000313" key="7">
    <source>
        <dbReference type="Proteomes" id="UP000078492"/>
    </source>
</evidence>
<evidence type="ECO:0000256" key="3">
    <source>
        <dbReference type="ARBA" id="ARBA00022833"/>
    </source>
</evidence>
<keyword evidence="3" id="KW-0862">Zinc</keyword>
<evidence type="ECO:0000256" key="1">
    <source>
        <dbReference type="ARBA" id="ARBA00009422"/>
    </source>
</evidence>
<dbReference type="GO" id="GO:0008270">
    <property type="term" value="F:zinc ion binding"/>
    <property type="evidence" value="ECO:0007669"/>
    <property type="project" value="UniProtKB-KW"/>
</dbReference>
<dbReference type="InterPro" id="IPR001841">
    <property type="entry name" value="Znf_RING"/>
</dbReference>
<dbReference type="SUPFAM" id="SSF57850">
    <property type="entry name" value="RING/U-box"/>
    <property type="match status" value="1"/>
</dbReference>
<dbReference type="InterPro" id="IPR045111">
    <property type="entry name" value="Vps41/Vps8"/>
</dbReference>
<name>A0A195DL23_9HYME</name>
<gene>
    <name evidence="6" type="ORF">ALC57_14252</name>
</gene>